<dbReference type="RefSeq" id="WP_380537337.1">
    <property type="nucleotide sequence ID" value="NZ_JBHFAB010000013.1"/>
</dbReference>
<reference evidence="1 2" key="1">
    <citation type="submission" date="2024-09" db="EMBL/GenBank/DDBJ databases">
        <authorList>
            <person name="Lee S.D."/>
        </authorList>
    </citation>
    <scope>NUCLEOTIDE SEQUENCE [LARGE SCALE GENOMIC DNA]</scope>
    <source>
        <strain evidence="1 2">N8-3</strain>
    </source>
</reference>
<organism evidence="1 2">
    <name type="scientific">Streptacidiphilus cavernicola</name>
    <dbReference type="NCBI Taxonomy" id="3342716"/>
    <lineage>
        <taxon>Bacteria</taxon>
        <taxon>Bacillati</taxon>
        <taxon>Actinomycetota</taxon>
        <taxon>Actinomycetes</taxon>
        <taxon>Kitasatosporales</taxon>
        <taxon>Streptomycetaceae</taxon>
        <taxon>Streptacidiphilus</taxon>
    </lineage>
</organism>
<evidence type="ECO:0000313" key="1">
    <source>
        <dbReference type="EMBL" id="MFC1418541.1"/>
    </source>
</evidence>
<proteinExistence type="predicted"/>
<name>A0ABV6VXT9_9ACTN</name>
<dbReference type="EMBL" id="JBHFAB010000013">
    <property type="protein sequence ID" value="MFC1418541.1"/>
    <property type="molecule type" value="Genomic_DNA"/>
</dbReference>
<gene>
    <name evidence="1" type="ORF">ACEZDE_18145</name>
</gene>
<comment type="caution">
    <text evidence="1">The sequence shown here is derived from an EMBL/GenBank/DDBJ whole genome shotgun (WGS) entry which is preliminary data.</text>
</comment>
<dbReference type="Proteomes" id="UP001592531">
    <property type="component" value="Unassembled WGS sequence"/>
</dbReference>
<accession>A0ABV6VXT9</accession>
<evidence type="ECO:0000313" key="2">
    <source>
        <dbReference type="Proteomes" id="UP001592531"/>
    </source>
</evidence>
<sequence length="65" mass="6939">MPDDPETLNTTSEHCPCGHGHPDLYQCIGGWIYGPCDHEDCGGVCETVAECKGLPGCCDIRADKS</sequence>
<keyword evidence="2" id="KW-1185">Reference proteome</keyword>
<protein>
    <submittedName>
        <fullName evidence="1">Uncharacterized protein</fullName>
    </submittedName>
</protein>